<gene>
    <name evidence="3" type="ORF">VMCG_10902</name>
</gene>
<dbReference type="AlphaFoldDB" id="A0A423V8B9"/>
<evidence type="ECO:0000256" key="1">
    <source>
        <dbReference type="SAM" id="MobiDB-lite"/>
    </source>
</evidence>
<sequence>MSGPVYILNWLSGIEGNIGLEETDNDINIDTLPISGDHRPRRSFKRCHSRTRSPHALPLTPPMSTTPRKRQRRTEAPLPHLHGEQAPTVAAVVNSIGVDVDEDVELGWDADADAGVDLDLDIDPDDTPRQHHHHHSRARSTKTSSRSSTTSRDTVTTTGTRSGTGTGTDTGSRTGASSPRKRLARLEIGEHAVDSHPLSLASSHLGRLPMRLTRLMGDLEDVAIGARPVIPIGLREQFRSFSSPSHEHYNTAVRPMPDSIFAPETDHDHALSPSPALADVLGILYEATRAHDKMLDEAGWNAAVHFPLLKLALHGSLNKRRRQLVDIEMCTTAGIIAEYHHVHSSTPKKVDFVLTLEPSADPDPYDSAAAVRQVEQIRSRSPCFSINHTAFEPLLKCPIAVSIETKRPGGGGAEGATVQAGVWAAAQWSSLQARIEKQHMQEPQQQHHHHQGLPEDLYLPAMVVVGHDWTLAATTRTGTKTTLWTDFPIGDTRSVIGIYRLVWAIQRVSEWASSEYWPWYKMAVLGIRRLPDDIAVSGLDGSVGDCST</sequence>
<accession>A0A423V8B9</accession>
<feature type="compositionally biased region" description="Low complexity" evidence="1">
    <location>
        <begin position="141"/>
        <end position="161"/>
    </location>
</feature>
<reference evidence="3 4" key="1">
    <citation type="submission" date="2015-09" db="EMBL/GenBank/DDBJ databases">
        <title>Host preference determinants of Valsa canker pathogens revealed by comparative genomics.</title>
        <authorList>
            <person name="Yin Z."/>
            <person name="Huang L."/>
        </authorList>
    </citation>
    <scope>NUCLEOTIDE SEQUENCE [LARGE SCALE GENOMIC DNA]</scope>
    <source>
        <strain evidence="3 4">03-1</strain>
    </source>
</reference>
<evidence type="ECO:0000313" key="3">
    <source>
        <dbReference type="EMBL" id="ROV87070.1"/>
    </source>
</evidence>
<dbReference type="STRING" id="356882.A0A423V8B9"/>
<feature type="domain" description="PD-(D/E)XK nuclease-like" evidence="2">
    <location>
        <begin position="263"/>
        <end position="517"/>
    </location>
</feature>
<dbReference type="EMBL" id="LKEA01000107">
    <property type="protein sequence ID" value="ROV87070.1"/>
    <property type="molecule type" value="Genomic_DNA"/>
</dbReference>
<feature type="compositionally biased region" description="Basic residues" evidence="1">
    <location>
        <begin position="39"/>
        <end position="53"/>
    </location>
</feature>
<comment type="caution">
    <text evidence="3">The sequence shown here is derived from an EMBL/GenBank/DDBJ whole genome shotgun (WGS) entry which is preliminary data.</text>
</comment>
<dbReference type="Pfam" id="PF20516">
    <property type="entry name" value="PDDEXK_12"/>
    <property type="match status" value="1"/>
</dbReference>
<name>A0A423V8B9_9PEZI</name>
<protein>
    <recommendedName>
        <fullName evidence="2">PD-(D/E)XK nuclease-like domain-containing protein</fullName>
    </recommendedName>
</protein>
<dbReference type="InterPro" id="IPR046797">
    <property type="entry name" value="PDDEXK_12"/>
</dbReference>
<feature type="compositionally biased region" description="Low complexity" evidence="1">
    <location>
        <begin position="169"/>
        <end position="178"/>
    </location>
</feature>
<organism evidence="3 4">
    <name type="scientific">Cytospora schulzeri</name>
    <dbReference type="NCBI Taxonomy" id="448051"/>
    <lineage>
        <taxon>Eukaryota</taxon>
        <taxon>Fungi</taxon>
        <taxon>Dikarya</taxon>
        <taxon>Ascomycota</taxon>
        <taxon>Pezizomycotina</taxon>
        <taxon>Sordariomycetes</taxon>
        <taxon>Sordariomycetidae</taxon>
        <taxon>Diaporthales</taxon>
        <taxon>Cytosporaceae</taxon>
        <taxon>Cytospora</taxon>
    </lineage>
</organism>
<feature type="region of interest" description="Disordered" evidence="1">
    <location>
        <begin position="119"/>
        <end position="180"/>
    </location>
</feature>
<feature type="region of interest" description="Disordered" evidence="1">
    <location>
        <begin position="31"/>
        <end position="86"/>
    </location>
</feature>
<evidence type="ECO:0000313" key="4">
    <source>
        <dbReference type="Proteomes" id="UP000283895"/>
    </source>
</evidence>
<evidence type="ECO:0000259" key="2">
    <source>
        <dbReference type="Pfam" id="PF20516"/>
    </source>
</evidence>
<dbReference type="OrthoDB" id="4161186at2759"/>
<dbReference type="Proteomes" id="UP000283895">
    <property type="component" value="Unassembled WGS sequence"/>
</dbReference>
<feature type="compositionally biased region" description="Basic residues" evidence="1">
    <location>
        <begin position="130"/>
        <end position="140"/>
    </location>
</feature>
<proteinExistence type="predicted"/>
<keyword evidence="4" id="KW-1185">Reference proteome</keyword>